<dbReference type="FunFam" id="2.30.38.10:FF:000003">
    <property type="entry name" value="Vibriobactin-specific 2,3-dihydroxybenzoate-AMP ligase"/>
    <property type="match status" value="1"/>
</dbReference>
<gene>
    <name evidence="4" type="ORF">H9821_06840</name>
</gene>
<dbReference type="Pfam" id="PF00501">
    <property type="entry name" value="AMP-binding"/>
    <property type="match status" value="1"/>
</dbReference>
<dbReference type="Gene3D" id="3.30.300.30">
    <property type="match status" value="1"/>
</dbReference>
<protein>
    <submittedName>
        <fullName evidence="4">AMP-binding protein</fullName>
    </submittedName>
</protein>
<dbReference type="PANTHER" id="PTHR43767:SF10">
    <property type="entry name" value="SURFACTIN SYNTHASE SUBUNIT 1"/>
    <property type="match status" value="1"/>
</dbReference>
<dbReference type="InterPro" id="IPR000873">
    <property type="entry name" value="AMP-dep_synth/lig_dom"/>
</dbReference>
<dbReference type="Pfam" id="PF13193">
    <property type="entry name" value="AMP-binding_C"/>
    <property type="match status" value="1"/>
</dbReference>
<dbReference type="InterPro" id="IPR050237">
    <property type="entry name" value="ATP-dep_AMP-bd_enzyme"/>
</dbReference>
<dbReference type="PROSITE" id="PS00455">
    <property type="entry name" value="AMP_BINDING"/>
    <property type="match status" value="1"/>
</dbReference>
<accession>A0A9D1ZT37</accession>
<dbReference type="InterPro" id="IPR045851">
    <property type="entry name" value="AMP-bd_C_sf"/>
</dbReference>
<dbReference type="PANTHER" id="PTHR43767">
    <property type="entry name" value="LONG-CHAIN-FATTY-ACID--COA LIGASE"/>
    <property type="match status" value="1"/>
</dbReference>
<keyword evidence="1" id="KW-0436">Ligase</keyword>
<evidence type="ECO:0000259" key="3">
    <source>
        <dbReference type="Pfam" id="PF13193"/>
    </source>
</evidence>
<organism evidence="4 5">
    <name type="scientific">Candidatus Rothia avicola</name>
    <dbReference type="NCBI Taxonomy" id="2840478"/>
    <lineage>
        <taxon>Bacteria</taxon>
        <taxon>Bacillati</taxon>
        <taxon>Actinomycetota</taxon>
        <taxon>Actinomycetes</taxon>
        <taxon>Micrococcales</taxon>
        <taxon>Micrococcaceae</taxon>
        <taxon>Rothia</taxon>
    </lineage>
</organism>
<dbReference type="InterPro" id="IPR020845">
    <property type="entry name" value="AMP-binding_CS"/>
</dbReference>
<dbReference type="EMBL" id="DXCN01000050">
    <property type="protein sequence ID" value="HIY95360.1"/>
    <property type="molecule type" value="Genomic_DNA"/>
</dbReference>
<dbReference type="SUPFAM" id="SSF56801">
    <property type="entry name" value="Acetyl-CoA synthetase-like"/>
    <property type="match status" value="1"/>
</dbReference>
<reference evidence="4" key="1">
    <citation type="journal article" date="2021" name="PeerJ">
        <title>Extensive microbial diversity within the chicken gut microbiome revealed by metagenomics and culture.</title>
        <authorList>
            <person name="Gilroy R."/>
            <person name="Ravi A."/>
            <person name="Getino M."/>
            <person name="Pursley I."/>
            <person name="Horton D.L."/>
            <person name="Alikhan N.F."/>
            <person name="Baker D."/>
            <person name="Gharbi K."/>
            <person name="Hall N."/>
            <person name="Watson M."/>
            <person name="Adriaenssens E.M."/>
            <person name="Foster-Nyarko E."/>
            <person name="Jarju S."/>
            <person name="Secka A."/>
            <person name="Antonio M."/>
            <person name="Oren A."/>
            <person name="Chaudhuri R.R."/>
            <person name="La Ragione R."/>
            <person name="Hildebrand F."/>
            <person name="Pallen M.J."/>
        </authorList>
    </citation>
    <scope>NUCLEOTIDE SEQUENCE</scope>
    <source>
        <strain evidence="4">ChiHjej12B11-9195</strain>
    </source>
</reference>
<feature type="domain" description="AMP-dependent synthetase/ligase" evidence="2">
    <location>
        <begin position="43"/>
        <end position="420"/>
    </location>
</feature>
<evidence type="ECO:0000259" key="2">
    <source>
        <dbReference type="Pfam" id="PF00501"/>
    </source>
</evidence>
<dbReference type="GO" id="GO:0016877">
    <property type="term" value="F:ligase activity, forming carbon-sulfur bonds"/>
    <property type="evidence" value="ECO:0007669"/>
    <property type="project" value="UniProtKB-ARBA"/>
</dbReference>
<evidence type="ECO:0000313" key="5">
    <source>
        <dbReference type="Proteomes" id="UP000824134"/>
    </source>
</evidence>
<evidence type="ECO:0000256" key="1">
    <source>
        <dbReference type="ARBA" id="ARBA00022598"/>
    </source>
</evidence>
<dbReference type="InterPro" id="IPR025110">
    <property type="entry name" value="AMP-bd_C"/>
</dbReference>
<comment type="caution">
    <text evidence="4">The sequence shown here is derived from an EMBL/GenBank/DDBJ whole genome shotgun (WGS) entry which is preliminary data.</text>
</comment>
<reference evidence="4" key="2">
    <citation type="submission" date="2021-04" db="EMBL/GenBank/DDBJ databases">
        <authorList>
            <person name="Gilroy R."/>
        </authorList>
    </citation>
    <scope>NUCLEOTIDE SEQUENCE</scope>
    <source>
        <strain evidence="4">ChiHjej12B11-9195</strain>
    </source>
</reference>
<dbReference type="AlphaFoldDB" id="A0A9D1ZT37"/>
<dbReference type="Proteomes" id="UP000824134">
    <property type="component" value="Unassembled WGS sequence"/>
</dbReference>
<dbReference type="Gene3D" id="2.30.38.10">
    <property type="entry name" value="Luciferase, Domain 3"/>
    <property type="match status" value="1"/>
</dbReference>
<dbReference type="Gene3D" id="3.40.50.980">
    <property type="match status" value="2"/>
</dbReference>
<proteinExistence type="predicted"/>
<sequence length="567" mass="61556">MNAATRRPPLAPIAPIPEEFASRYRAQGYYTEQTFPDFIRQVLESYGDRTAAVGLSTRRTYPTSSTDTVSWTYRELGEQAHLAAHHLRSLGVLPGDRVLLQLPNTLEYLSYTLGVFLAGALPIFALPKHRARDLAHFAGSTDAAAHVFAQGAEQTDYRQIYRDYSQQLTDQGKTPPVAVDVTQALPNTLPDSWVYDTPIADRSAPVLSENTALFQLSGGTTGLSKLIPRTHADYLYSVRASADICEVSGETVNLVVLPAAHNFTMSSPGILGSFYRGATLVFAHDPSPQTSFELIKTHGVTQVSLVPPLVQSWLTLATRRPLELPSLKVIQVGGAKLAPSVAERIGPVLGATLQQVAGMAEGLVNYTRLDDDPATICTTQGRPISSDDELLVVDTQGAEVEAGLAGELLTRGPYTIRAYYGAQTANRTSFTEDGFYRTGDLVIRHPDGNIEMVGRIKDQINRAGEKIATDELEDLALGLEGVQDAIAVGLPDSQLGEKIGLVLVGQLVPPAGQQALAWVRSELRQRGLSDFKLPDRVFILEKLPLTTVGKISRKDLRAQLAREFSDS</sequence>
<name>A0A9D1ZT37_9MICC</name>
<evidence type="ECO:0000313" key="4">
    <source>
        <dbReference type="EMBL" id="HIY95360.1"/>
    </source>
</evidence>
<feature type="domain" description="AMP-binding enzyme C-terminal" evidence="3">
    <location>
        <begin position="471"/>
        <end position="550"/>
    </location>
</feature>